<protein>
    <recommendedName>
        <fullName evidence="2">GH64 domain-containing protein</fullName>
    </recommendedName>
</protein>
<evidence type="ECO:0000256" key="1">
    <source>
        <dbReference type="SAM" id="MobiDB-lite"/>
    </source>
</evidence>
<dbReference type="EMBL" id="CP024847">
    <property type="protein sequence ID" value="AUR52535.1"/>
    <property type="molecule type" value="Genomic_DNA"/>
</dbReference>
<dbReference type="PROSITE" id="PS52006">
    <property type="entry name" value="GH64"/>
    <property type="match status" value="1"/>
</dbReference>
<dbReference type="AlphaFoldDB" id="A0A2I7N8H5"/>
<dbReference type="Pfam" id="PF16483">
    <property type="entry name" value="Glyco_hydro_64"/>
    <property type="match status" value="1"/>
</dbReference>
<reference evidence="4" key="1">
    <citation type="submission" date="2017-11" db="EMBL/GenBank/DDBJ databases">
        <authorList>
            <person name="Chan K.G."/>
            <person name="Lee L.S."/>
        </authorList>
    </citation>
    <scope>NUCLEOTIDE SEQUENCE [LARGE SCALE GENOMIC DNA]</scope>
    <source>
        <strain evidence="4">DSM 100970</strain>
    </source>
</reference>
<dbReference type="KEGG" id="nba:CUN60_09570"/>
<gene>
    <name evidence="3" type="ORF">CUN60_09570</name>
</gene>
<dbReference type="InterPro" id="IPR037176">
    <property type="entry name" value="Osmotin/thaumatin-like_sf"/>
</dbReference>
<feature type="domain" description="GH64" evidence="2">
    <location>
        <begin position="54"/>
        <end position="489"/>
    </location>
</feature>
<dbReference type="InterPro" id="IPR032477">
    <property type="entry name" value="Glyco_hydro_64"/>
</dbReference>
<organism evidence="3 4">
    <name type="scientific">Aquella oligotrophica</name>
    <dbReference type="NCBI Taxonomy" id="2067065"/>
    <lineage>
        <taxon>Bacteria</taxon>
        <taxon>Pseudomonadati</taxon>
        <taxon>Pseudomonadota</taxon>
        <taxon>Betaproteobacteria</taxon>
        <taxon>Neisseriales</taxon>
        <taxon>Neisseriaceae</taxon>
        <taxon>Aquella</taxon>
    </lineage>
</organism>
<feature type="region of interest" description="Disordered" evidence="1">
    <location>
        <begin position="24"/>
        <end position="44"/>
    </location>
</feature>
<dbReference type="Proteomes" id="UP000236655">
    <property type="component" value="Chromosome"/>
</dbReference>
<evidence type="ECO:0000313" key="3">
    <source>
        <dbReference type="EMBL" id="AUR52535.1"/>
    </source>
</evidence>
<evidence type="ECO:0000313" key="4">
    <source>
        <dbReference type="Proteomes" id="UP000236655"/>
    </source>
</evidence>
<proteinExistence type="predicted"/>
<keyword evidence="4" id="KW-1185">Reference proteome</keyword>
<evidence type="ECO:0000259" key="2">
    <source>
        <dbReference type="PROSITE" id="PS52006"/>
    </source>
</evidence>
<dbReference type="Gene3D" id="2.60.110.10">
    <property type="entry name" value="Thaumatin"/>
    <property type="match status" value="1"/>
</dbReference>
<dbReference type="PANTHER" id="PTHR38165:SF1">
    <property type="entry name" value="GLUCANASE B"/>
    <property type="match status" value="1"/>
</dbReference>
<name>A0A2I7N8H5_9NEIS</name>
<sequence>MKKLGILAAGVLLTACNGGSGTASSTLANSSAKSPATTGKISLKSSPIDPNAKAGYLPVEIVDNTKVNQDIYILAKAGIPISDAPDSEVEDCVMEFDSNGIGKCNKVNKDTDIMKYARVKLKDLHHDSAGNILVYIPHVSSGRMFFSVARPLDFTLVTSKDKDGHDSYIRIVDPNPADRTNPSYYTIFDKIEYSFNNNGVWDNPTAVDYFSMPLLMEESDSQSEFKRVGISEPREQVFNQLQELVNSKDKTPTHEWGKLFLRYADFSGNQSILRFMSPSKMMVSGTQEEEKSFNFDKNYLSNPSTYGFSYIDSLWAYYSLPGHELTIDCTEINGKTHLDSYIFKGHVNAQNEFIFSNGHGNQVVINKPGDRGSRVYFGGAGIINADGSAGGAYTPDSIIEREITSAFDAGLLPVPEGTILNKNYFVTHHSDFYIDNPLLNAGQTGPWYDLYSKALHSFGVPIYTFAYDDALGQDGTMHDPNGVNPGTVKITLGSLAGTHIPNPFVDPNHYKVTVNVGSGTNLIDMASGRTLKNGDVLTDVSVPFKVKYNDKELNLYFNPSLVTPSSFEFAGIIVKKAKDKNEATIDFPGSSAAPDPSNFDNDDHNLYKLHFILGQTTTGVTKELKYNSNVITNNTGNFNEVKSPIEIKVDNQEFKVYLKDKAAGTLPGNGGIVVDTSNPELVQVIIPGPAS</sequence>
<dbReference type="InterPro" id="IPR037398">
    <property type="entry name" value="Glyco_hydro_64_fam"/>
</dbReference>
<dbReference type="OrthoDB" id="9805202at2"/>
<accession>A0A2I7N8H5</accession>
<dbReference type="RefSeq" id="WP_102951824.1">
    <property type="nucleotide sequence ID" value="NZ_CP024847.1"/>
</dbReference>
<dbReference type="PANTHER" id="PTHR38165">
    <property type="match status" value="1"/>
</dbReference>
<dbReference type="PROSITE" id="PS51257">
    <property type="entry name" value="PROKAR_LIPOPROTEIN"/>
    <property type="match status" value="1"/>
</dbReference>